<dbReference type="RefSeq" id="WP_244457129.1">
    <property type="nucleotide sequence ID" value="NZ_AP025637.1"/>
</dbReference>
<proteinExistence type="predicted"/>
<keyword evidence="3" id="KW-1185">Reference proteome</keyword>
<dbReference type="Proteomes" id="UP000831327">
    <property type="component" value="Chromosome"/>
</dbReference>
<feature type="transmembrane region" description="Helical" evidence="1">
    <location>
        <begin position="180"/>
        <end position="199"/>
    </location>
</feature>
<accession>A0ABN6PC28</accession>
<evidence type="ECO:0000313" key="2">
    <source>
        <dbReference type="EMBL" id="BDG75035.1"/>
    </source>
</evidence>
<gene>
    <name evidence="2" type="ORF">Rmf_49640</name>
</gene>
<name>A0ABN6PC28_9PROT</name>
<evidence type="ECO:0000313" key="3">
    <source>
        <dbReference type="Proteomes" id="UP000831327"/>
    </source>
</evidence>
<sequence>MTNEADRRPIAARNLGITQRMAAALVARGASPNGISVAGMGAGLLAGLCFAAVAWLPGAAWVFWLLGALLVQARLMANLLDGMVAIGRGVASPVGELYNEVPDRVSDTAVLVGLGVAAGSVALGLAAALAAMLTAYVRTTARAGGAPSDFCGPMAKQHRMALVTALAAWCAFVPSDWGGAAAVTAVLVVITIGSVFTAWRRLARAAAALEAKR</sequence>
<reference evidence="2 3" key="1">
    <citation type="journal article" date="2016" name="Microbes Environ.">
        <title>Phylogenetically diverse aerobic anoxygenic phototrophic bacteria isolated from epilithic biofilms in Tama river, Japan.</title>
        <authorList>
            <person name="Hirose S."/>
            <person name="Matsuura K."/>
            <person name="Haruta S."/>
        </authorList>
    </citation>
    <scope>NUCLEOTIDE SEQUENCE [LARGE SCALE GENOMIC DNA]</scope>
    <source>
        <strain evidence="2 3">S08</strain>
    </source>
</reference>
<evidence type="ECO:0000256" key="1">
    <source>
        <dbReference type="SAM" id="Phobius"/>
    </source>
</evidence>
<protein>
    <submittedName>
        <fullName evidence="2">CDP-diacylglycerol--glycerol-3-phosphate 3-phosphatidyltransferase-like protein</fullName>
    </submittedName>
</protein>
<keyword evidence="1" id="KW-0812">Transmembrane</keyword>
<feature type="transmembrane region" description="Helical" evidence="1">
    <location>
        <begin position="35"/>
        <end position="56"/>
    </location>
</feature>
<dbReference type="InterPro" id="IPR043130">
    <property type="entry name" value="CDP-OH_PTrfase_TM_dom"/>
</dbReference>
<keyword evidence="1" id="KW-0472">Membrane</keyword>
<feature type="transmembrane region" description="Helical" evidence="1">
    <location>
        <begin position="110"/>
        <end position="137"/>
    </location>
</feature>
<organism evidence="2 3">
    <name type="scientific">Roseomonas fluvialis</name>
    <dbReference type="NCBI Taxonomy" id="1750527"/>
    <lineage>
        <taxon>Bacteria</taxon>
        <taxon>Pseudomonadati</taxon>
        <taxon>Pseudomonadota</taxon>
        <taxon>Alphaproteobacteria</taxon>
        <taxon>Acetobacterales</taxon>
        <taxon>Roseomonadaceae</taxon>
        <taxon>Roseomonas</taxon>
    </lineage>
</organism>
<keyword evidence="1" id="KW-1133">Transmembrane helix</keyword>
<dbReference type="Gene3D" id="1.20.120.1760">
    <property type="match status" value="1"/>
</dbReference>
<dbReference type="EMBL" id="AP025637">
    <property type="protein sequence ID" value="BDG75035.1"/>
    <property type="molecule type" value="Genomic_DNA"/>
</dbReference>